<dbReference type="EC" id="1.21.98.4" evidence="8"/>
<comment type="cofactor">
    <cofactor evidence="8">
        <name>[4Fe-4S] cluster</name>
        <dbReference type="ChEBI" id="CHEBI:49883"/>
    </cofactor>
    <text evidence="8">Binds 1 [4Fe-4S] cluster. The cluster is coordinated with 3 cysteines and an exchangeable S-adenosyl-L-methionine.</text>
</comment>
<comment type="catalytic activity">
    <reaction evidence="8">
        <text>[PQQ precursor protein] + S-adenosyl-L-methionine = E-Y cross-linked-[PQQ precursor protein] + 5'-deoxyadenosine + L-methionine + H(+)</text>
        <dbReference type="Rhea" id="RHEA:56836"/>
        <dbReference type="Rhea" id="RHEA-COMP:14800"/>
        <dbReference type="Rhea" id="RHEA-COMP:14801"/>
        <dbReference type="ChEBI" id="CHEBI:15378"/>
        <dbReference type="ChEBI" id="CHEBI:17319"/>
        <dbReference type="ChEBI" id="CHEBI:57844"/>
        <dbReference type="ChEBI" id="CHEBI:59789"/>
        <dbReference type="ChEBI" id="CHEBI:141026"/>
        <dbReference type="ChEBI" id="CHEBI:141027"/>
        <dbReference type="EC" id="1.21.98.4"/>
    </reaction>
</comment>
<sequence>MTAIPPPMSLLAEVTHRCPLQCPYCSNPLRLDPRTDELSTADWLRVLDEAAAMGVLQVHFSGGEPMARPDLPDLVRHAVSLGLYTNLITSGVLLNAKSLKALTDAGLDHVQLSFQDADTAEAERIGGMAGAQAKKLEAARLIKEDGLPLTLNFVIHRQNAARVPAMLNMAERLGARRVEIAHTQYYGWGLLNRDALLPSRAQLEETEHTVAAARARFGTRLAIDFVTPDYYADQPKPCMGGWGQRFLNIAPTGKVLPCHAAESIPGLTFPTVRESSLQDIWQNAPLFTLYRGTDWMPDPCRSCAFKEQDWGGCRCQALALTGDASATDPVCNQAPGHGVIKQAIANRPAVPPAFRYRRYGNGEITNGT</sequence>
<dbReference type="SFLD" id="SFLDG01067">
    <property type="entry name" value="SPASM/twitch_domain_containing"/>
    <property type="match status" value="1"/>
</dbReference>
<dbReference type="UniPathway" id="UPA00539"/>
<dbReference type="InterPro" id="IPR007197">
    <property type="entry name" value="rSAM"/>
</dbReference>
<dbReference type="NCBIfam" id="TIGR02109">
    <property type="entry name" value="PQQ_syn_pqqE"/>
    <property type="match status" value="1"/>
</dbReference>
<dbReference type="InterPro" id="IPR017200">
    <property type="entry name" value="PqqE-like"/>
</dbReference>
<dbReference type="SFLD" id="SFLDS00029">
    <property type="entry name" value="Radical_SAM"/>
    <property type="match status" value="1"/>
</dbReference>
<dbReference type="InterPro" id="IPR023885">
    <property type="entry name" value="4Fe4S-binding_SPASM_dom"/>
</dbReference>
<dbReference type="HAMAP" id="MF_00660">
    <property type="entry name" value="PqqE"/>
    <property type="match status" value="1"/>
</dbReference>
<comment type="caution">
    <text evidence="10">The sequence shown here is derived from an EMBL/GenBank/DDBJ whole genome shotgun (WGS) entry which is preliminary data.</text>
</comment>
<comment type="pathway">
    <text evidence="8">Cofactor biosynthesis; pyrroloquinoline quinone biosynthesis.</text>
</comment>
<dbReference type="GO" id="GO:0005506">
    <property type="term" value="F:iron ion binding"/>
    <property type="evidence" value="ECO:0007669"/>
    <property type="project" value="UniProtKB-UniRule"/>
</dbReference>
<keyword evidence="7 8" id="KW-0411">Iron-sulfur</keyword>
<proteinExistence type="inferred from homology"/>
<feature type="domain" description="Radical SAM core" evidence="9">
    <location>
        <begin position="4"/>
        <end position="220"/>
    </location>
</feature>
<accession>A0A0D6N3A6</accession>
<dbReference type="NCBIfam" id="TIGR04085">
    <property type="entry name" value="rSAM_more_4Fe4S"/>
    <property type="match status" value="1"/>
</dbReference>
<keyword evidence="3 8" id="KW-0479">Metal-binding</keyword>
<dbReference type="Proteomes" id="UP000321891">
    <property type="component" value="Unassembled WGS sequence"/>
</dbReference>
<evidence type="ECO:0000256" key="7">
    <source>
        <dbReference type="ARBA" id="ARBA00023014"/>
    </source>
</evidence>
<protein>
    <recommendedName>
        <fullName evidence="8">PqqA peptide cyclase</fullName>
        <ecNumber evidence="8">1.21.98.4</ecNumber>
    </recommendedName>
    <alternativeName>
        <fullName evidence="8">Coenzyme PQQ synthesis protein E</fullName>
    </alternativeName>
</protein>
<reference evidence="10 12" key="1">
    <citation type="submission" date="2012-11" db="EMBL/GenBank/DDBJ databases">
        <title>Whole genome sequence of Acetobacter cibinongensis 4H-1.</title>
        <authorList>
            <person name="Azuma Y."/>
            <person name="Higashiura N."/>
            <person name="Hirakawa H."/>
            <person name="Matsushita K."/>
        </authorList>
    </citation>
    <scope>NUCLEOTIDE SEQUENCE [LARGE SCALE GENOMIC DNA]</scope>
    <source>
        <strain evidence="10 12">4H-1</strain>
    </source>
</reference>
<evidence type="ECO:0000313" key="12">
    <source>
        <dbReference type="Proteomes" id="UP000032671"/>
    </source>
</evidence>
<evidence type="ECO:0000256" key="1">
    <source>
        <dbReference type="ARBA" id="ARBA00022485"/>
    </source>
</evidence>
<dbReference type="PIRSF" id="PIRSF037420">
    <property type="entry name" value="PQQ_syn_pqqE"/>
    <property type="match status" value="1"/>
</dbReference>
<name>A0A0D6N3A6_9PROT</name>
<dbReference type="Gene3D" id="3.20.20.70">
    <property type="entry name" value="Aldolase class I"/>
    <property type="match status" value="1"/>
</dbReference>
<evidence type="ECO:0000313" key="11">
    <source>
        <dbReference type="EMBL" id="GEL58123.1"/>
    </source>
</evidence>
<dbReference type="STRING" id="1231339.Abci_011_149"/>
<evidence type="ECO:0000256" key="4">
    <source>
        <dbReference type="ARBA" id="ARBA00022905"/>
    </source>
</evidence>
<evidence type="ECO:0000256" key="6">
    <source>
        <dbReference type="ARBA" id="ARBA00023004"/>
    </source>
</evidence>
<dbReference type="Proteomes" id="UP000032671">
    <property type="component" value="Unassembled WGS sequence"/>
</dbReference>
<dbReference type="AlphaFoldDB" id="A0A0D6N3A6"/>
<keyword evidence="1 8" id="KW-0004">4Fe-4S</keyword>
<reference evidence="11 13" key="2">
    <citation type="submission" date="2019-07" db="EMBL/GenBank/DDBJ databases">
        <title>Whole genome shotgun sequence of Acetobacter cibinongensis NBRC 16605.</title>
        <authorList>
            <person name="Hosoyama A."/>
            <person name="Uohara A."/>
            <person name="Ohji S."/>
            <person name="Ichikawa N."/>
        </authorList>
    </citation>
    <scope>NUCLEOTIDE SEQUENCE [LARGE SCALE GENOMIC DNA]</scope>
    <source>
        <strain evidence="11 13">NBRC 16605</strain>
    </source>
</reference>
<feature type="binding site" evidence="8">
    <location>
        <position position="18"/>
    </location>
    <ligand>
        <name>[4Fe-4S] cluster</name>
        <dbReference type="ChEBI" id="CHEBI:49883"/>
        <note>4Fe-4S-S-AdoMet</note>
    </ligand>
</feature>
<dbReference type="GO" id="GO:0032324">
    <property type="term" value="P:molybdopterin cofactor biosynthetic process"/>
    <property type="evidence" value="ECO:0007669"/>
    <property type="project" value="UniProtKB-ARBA"/>
</dbReference>
<dbReference type="InterPro" id="IPR050377">
    <property type="entry name" value="Radical_SAM_PqqE_MftC-like"/>
</dbReference>
<evidence type="ECO:0000313" key="13">
    <source>
        <dbReference type="Proteomes" id="UP000321891"/>
    </source>
</evidence>
<dbReference type="PROSITE" id="PS51918">
    <property type="entry name" value="RADICAL_SAM"/>
    <property type="match status" value="1"/>
</dbReference>
<dbReference type="PANTHER" id="PTHR11228:SF7">
    <property type="entry name" value="PQQA PEPTIDE CYCLASE"/>
    <property type="match status" value="1"/>
</dbReference>
<dbReference type="SUPFAM" id="SSF102114">
    <property type="entry name" value="Radical SAM enzymes"/>
    <property type="match status" value="1"/>
</dbReference>
<comment type="function">
    <text evidence="8">Catalyzes the cross-linking of a glutamate residue and a tyrosine residue in the PqqA protein as part of the biosynthesis of pyrroloquinoline quinone (PQQ).</text>
</comment>
<dbReference type="SFLD" id="SFLDF00280">
    <property type="entry name" value="coenzyme_PQQ_synthesis_protein"/>
    <property type="match status" value="1"/>
</dbReference>
<dbReference type="PROSITE" id="PS01305">
    <property type="entry name" value="MOAA_NIFB_PQQE"/>
    <property type="match status" value="1"/>
</dbReference>
<gene>
    <name evidence="8 11" type="primary">pqqE</name>
    <name evidence="10" type="ORF">Abci_011_149</name>
    <name evidence="11" type="ORF">ACI01nite_07250</name>
</gene>
<dbReference type="Pfam" id="PF04055">
    <property type="entry name" value="Radical_SAM"/>
    <property type="match status" value="1"/>
</dbReference>
<dbReference type="GO" id="GO:1904047">
    <property type="term" value="F:S-adenosyl-L-methionine binding"/>
    <property type="evidence" value="ECO:0007669"/>
    <property type="project" value="UniProtKB-UniRule"/>
</dbReference>
<dbReference type="SMART" id="SM00729">
    <property type="entry name" value="Elp3"/>
    <property type="match status" value="1"/>
</dbReference>
<dbReference type="InterPro" id="IPR006638">
    <property type="entry name" value="Elp3/MiaA/NifB-like_rSAM"/>
</dbReference>
<dbReference type="CDD" id="cd01335">
    <property type="entry name" value="Radical_SAM"/>
    <property type="match status" value="1"/>
</dbReference>
<dbReference type="InterPro" id="IPR013785">
    <property type="entry name" value="Aldolase_TIM"/>
</dbReference>
<evidence type="ECO:0000313" key="10">
    <source>
        <dbReference type="EMBL" id="GAN60419.1"/>
    </source>
</evidence>
<keyword evidence="2 8" id="KW-0949">S-adenosyl-L-methionine</keyword>
<comment type="subunit">
    <text evidence="8">Interacts with PqqD. The interaction is necessary for activity of PqqE.</text>
</comment>
<dbReference type="EMBL" id="BJVU01000002">
    <property type="protein sequence ID" value="GEL58123.1"/>
    <property type="molecule type" value="Genomic_DNA"/>
</dbReference>
<evidence type="ECO:0000256" key="3">
    <source>
        <dbReference type="ARBA" id="ARBA00022723"/>
    </source>
</evidence>
<dbReference type="CDD" id="cd21119">
    <property type="entry name" value="SPASM_PqqE"/>
    <property type="match status" value="1"/>
</dbReference>
<accession>A0A6N3SNQ3</accession>
<dbReference type="GO" id="GO:0018189">
    <property type="term" value="P:pyrroloquinoline quinone biosynthetic process"/>
    <property type="evidence" value="ECO:0007669"/>
    <property type="project" value="UniProtKB-UniRule"/>
</dbReference>
<keyword evidence="13" id="KW-1185">Reference proteome</keyword>
<dbReference type="GO" id="GO:0051539">
    <property type="term" value="F:4 iron, 4 sulfur cluster binding"/>
    <property type="evidence" value="ECO:0007669"/>
    <property type="project" value="UniProtKB-KW"/>
</dbReference>
<evidence type="ECO:0000256" key="5">
    <source>
        <dbReference type="ARBA" id="ARBA00023002"/>
    </source>
</evidence>
<keyword evidence="5 8" id="KW-0560">Oxidoreductase</keyword>
<dbReference type="GO" id="GO:0009975">
    <property type="term" value="F:cyclase activity"/>
    <property type="evidence" value="ECO:0007669"/>
    <property type="project" value="UniProtKB-UniRule"/>
</dbReference>
<dbReference type="GO" id="GO:0016491">
    <property type="term" value="F:oxidoreductase activity"/>
    <property type="evidence" value="ECO:0007669"/>
    <property type="project" value="UniProtKB-KW"/>
</dbReference>
<feature type="binding site" evidence="8">
    <location>
        <position position="22"/>
    </location>
    <ligand>
        <name>[4Fe-4S] cluster</name>
        <dbReference type="ChEBI" id="CHEBI:49883"/>
        <note>4Fe-4S-S-AdoMet</note>
    </ligand>
</feature>
<organism evidence="10 12">
    <name type="scientific">Acetobacter cibinongensis</name>
    <dbReference type="NCBI Taxonomy" id="146475"/>
    <lineage>
        <taxon>Bacteria</taxon>
        <taxon>Pseudomonadati</taxon>
        <taxon>Pseudomonadota</taxon>
        <taxon>Alphaproteobacteria</taxon>
        <taxon>Acetobacterales</taxon>
        <taxon>Acetobacteraceae</taxon>
        <taxon>Acetobacter</taxon>
    </lineage>
</organism>
<evidence type="ECO:0000256" key="2">
    <source>
        <dbReference type="ARBA" id="ARBA00022691"/>
    </source>
</evidence>
<dbReference type="PANTHER" id="PTHR11228">
    <property type="entry name" value="RADICAL SAM DOMAIN PROTEIN"/>
    <property type="match status" value="1"/>
</dbReference>
<dbReference type="InterPro" id="IPR058240">
    <property type="entry name" value="rSAM_sf"/>
</dbReference>
<dbReference type="InterPro" id="IPR000385">
    <property type="entry name" value="MoaA_NifB_PqqE_Fe-S-bd_CS"/>
</dbReference>
<feature type="binding site" evidence="8">
    <location>
        <position position="25"/>
    </location>
    <ligand>
        <name>[4Fe-4S] cluster</name>
        <dbReference type="ChEBI" id="CHEBI:49883"/>
        <note>4Fe-4S-S-AdoMet</note>
    </ligand>
</feature>
<evidence type="ECO:0000256" key="8">
    <source>
        <dbReference type="HAMAP-Rule" id="MF_00660"/>
    </source>
</evidence>
<dbReference type="SFLD" id="SFLDG01386">
    <property type="entry name" value="main_SPASM_domain-containing"/>
    <property type="match status" value="1"/>
</dbReference>
<comment type="similarity">
    <text evidence="8">Belongs to the radical SAM superfamily. PqqE family.</text>
</comment>
<dbReference type="EMBL" id="BAMV01000011">
    <property type="protein sequence ID" value="GAN60419.1"/>
    <property type="molecule type" value="Genomic_DNA"/>
</dbReference>
<dbReference type="Pfam" id="PF13186">
    <property type="entry name" value="SPASM"/>
    <property type="match status" value="1"/>
</dbReference>
<dbReference type="InterPro" id="IPR011843">
    <property type="entry name" value="PQQ_synth_PqqE_bac"/>
</dbReference>
<keyword evidence="4 8" id="KW-0884">PQQ biosynthesis</keyword>
<dbReference type="RefSeq" id="WP_048838454.1">
    <property type="nucleotide sequence ID" value="NZ_BAMV01000011.1"/>
</dbReference>
<keyword evidence="6 8" id="KW-0408">Iron</keyword>
<evidence type="ECO:0000259" key="9">
    <source>
        <dbReference type="PROSITE" id="PS51918"/>
    </source>
</evidence>